<evidence type="ECO:0000313" key="2">
    <source>
        <dbReference type="Proteomes" id="UP000789525"/>
    </source>
</evidence>
<name>A0ACA9P5W6_9GLOM</name>
<feature type="non-terminal residue" evidence="1">
    <location>
        <position position="1"/>
    </location>
</feature>
<keyword evidence="2" id="KW-1185">Reference proteome</keyword>
<comment type="caution">
    <text evidence="1">The sequence shown here is derived from an EMBL/GenBank/DDBJ whole genome shotgun (WGS) entry which is preliminary data.</text>
</comment>
<proteinExistence type="predicted"/>
<accession>A0ACA9P5W6</accession>
<sequence length="186" mass="19534">ADSTTQLATTTSSTSASALYDVSAPTQNSDITQSQIIQAAIGVSVTVLIIGICVLYCYLYGRRMGRVHTALSPTPRNVYSESVKRLEESSSETRRRFYEGEVNRPSSFDSTQLAGRPSFENPTGAGSGISNVGSGGADETITTVGGQNVRIGNSSLACVNIASEYISGVTPSLSSIELQANPIEVN</sequence>
<organism evidence="1 2">
    <name type="scientific">Acaulospora colombiana</name>
    <dbReference type="NCBI Taxonomy" id="27376"/>
    <lineage>
        <taxon>Eukaryota</taxon>
        <taxon>Fungi</taxon>
        <taxon>Fungi incertae sedis</taxon>
        <taxon>Mucoromycota</taxon>
        <taxon>Glomeromycotina</taxon>
        <taxon>Glomeromycetes</taxon>
        <taxon>Diversisporales</taxon>
        <taxon>Acaulosporaceae</taxon>
        <taxon>Acaulospora</taxon>
    </lineage>
</organism>
<evidence type="ECO:0000313" key="1">
    <source>
        <dbReference type="EMBL" id="CAG8685229.1"/>
    </source>
</evidence>
<dbReference type="EMBL" id="CAJVPT010027840">
    <property type="protein sequence ID" value="CAG8685229.1"/>
    <property type="molecule type" value="Genomic_DNA"/>
</dbReference>
<reference evidence="1" key="1">
    <citation type="submission" date="2021-06" db="EMBL/GenBank/DDBJ databases">
        <authorList>
            <person name="Kallberg Y."/>
            <person name="Tangrot J."/>
            <person name="Rosling A."/>
        </authorList>
    </citation>
    <scope>NUCLEOTIDE SEQUENCE</scope>
    <source>
        <strain evidence="1">CL356</strain>
    </source>
</reference>
<dbReference type="Proteomes" id="UP000789525">
    <property type="component" value="Unassembled WGS sequence"/>
</dbReference>
<protein>
    <submittedName>
        <fullName evidence="1">5574_t:CDS:1</fullName>
    </submittedName>
</protein>
<gene>
    <name evidence="1" type="ORF">ACOLOM_LOCUS9521</name>
</gene>